<dbReference type="GO" id="GO:0016491">
    <property type="term" value="F:oxidoreductase activity"/>
    <property type="evidence" value="ECO:0007669"/>
    <property type="project" value="InterPro"/>
</dbReference>
<reference evidence="2 3" key="1">
    <citation type="submission" date="2018-05" db="EMBL/GenBank/DDBJ databases">
        <title>Genomic Encyclopedia of Type Strains, Phase IV (KMG-IV): sequencing the most valuable type-strain genomes for metagenomic binning, comparative biology and taxonomic classification.</title>
        <authorList>
            <person name="Goeker M."/>
        </authorList>
    </citation>
    <scope>NUCLEOTIDE SEQUENCE [LARGE SCALE GENOMIC DNA]</scope>
    <source>
        <strain evidence="2 3">DSM 24906</strain>
    </source>
</reference>
<dbReference type="NCBIfam" id="TIGR03605">
    <property type="entry name" value="antibiot_sagB"/>
    <property type="match status" value="1"/>
</dbReference>
<dbReference type="EMBL" id="QGGI01000008">
    <property type="protein sequence ID" value="PWJ93226.1"/>
    <property type="molecule type" value="Genomic_DNA"/>
</dbReference>
<keyword evidence="3" id="KW-1185">Reference proteome</keyword>
<dbReference type="InterPro" id="IPR020051">
    <property type="entry name" value="SagB-type_dehydrogenase"/>
</dbReference>
<protein>
    <submittedName>
        <fullName evidence="2">SagB-type dehydrogenase family enzyme</fullName>
    </submittedName>
</protein>
<dbReference type="InterPro" id="IPR000415">
    <property type="entry name" value="Nitroreductase-like"/>
</dbReference>
<feature type="domain" description="Nitroreductase" evidence="1">
    <location>
        <begin position="68"/>
        <end position="250"/>
    </location>
</feature>
<dbReference type="Proteomes" id="UP000245921">
    <property type="component" value="Unassembled WGS sequence"/>
</dbReference>
<evidence type="ECO:0000313" key="3">
    <source>
        <dbReference type="Proteomes" id="UP000245921"/>
    </source>
</evidence>
<dbReference type="CDD" id="cd02142">
    <property type="entry name" value="McbC_SagB-like_oxidoreductase"/>
    <property type="match status" value="1"/>
</dbReference>
<proteinExistence type="predicted"/>
<dbReference type="AlphaFoldDB" id="A0AA45HIS2"/>
<sequence>MNLNEAIKNGRKFLKSHHDEIEENFQSDQNKKIPQPALEKEYDKNKEIIELTPEEEFDFDEINLKDLIKNRKSHRTFIDKPLSLKELSFLLWSTQGTKEIIKNNYAALKTVPSAGARHPFETYLYIRNVENLEQGLYRYLSLEHKLLKIETGNFDEQMLEAALGQRMVIKSAVDFIWTVTPYRTEWRYSILSHKIIALDAGHICQNLYLSSELINAGTCAIGAYSQTKSDELLKLDGKEEFTIYMAPVGKIK</sequence>
<accession>A0AA45HIS2</accession>
<dbReference type="SUPFAM" id="SSF55469">
    <property type="entry name" value="FMN-dependent nitroreductase-like"/>
    <property type="match status" value="1"/>
</dbReference>
<name>A0AA45HIS2_9BACT</name>
<dbReference type="InterPro" id="IPR029479">
    <property type="entry name" value="Nitroreductase"/>
</dbReference>
<dbReference type="Pfam" id="PF00881">
    <property type="entry name" value="Nitroreductase"/>
    <property type="match status" value="1"/>
</dbReference>
<dbReference type="PANTHER" id="PTHR43745">
    <property type="entry name" value="NITROREDUCTASE MJ1384-RELATED"/>
    <property type="match status" value="1"/>
</dbReference>
<dbReference type="RefSeq" id="WP_109604755.1">
    <property type="nucleotide sequence ID" value="NZ_JAMHJO010000011.1"/>
</dbReference>
<dbReference type="InterPro" id="IPR052544">
    <property type="entry name" value="Bacteriocin_Proc_Enz"/>
</dbReference>
<evidence type="ECO:0000259" key="1">
    <source>
        <dbReference type="Pfam" id="PF00881"/>
    </source>
</evidence>
<gene>
    <name evidence="2" type="ORF">C7380_10855</name>
</gene>
<dbReference type="Gene3D" id="3.40.109.10">
    <property type="entry name" value="NADH Oxidase"/>
    <property type="match status" value="1"/>
</dbReference>
<organism evidence="2 3">
    <name type="scientific">Oceanotoga teriensis</name>
    <dbReference type="NCBI Taxonomy" id="515440"/>
    <lineage>
        <taxon>Bacteria</taxon>
        <taxon>Thermotogati</taxon>
        <taxon>Thermotogota</taxon>
        <taxon>Thermotogae</taxon>
        <taxon>Petrotogales</taxon>
        <taxon>Petrotogaceae</taxon>
        <taxon>Oceanotoga</taxon>
    </lineage>
</organism>
<evidence type="ECO:0000313" key="2">
    <source>
        <dbReference type="EMBL" id="PWJ93226.1"/>
    </source>
</evidence>
<dbReference type="PANTHER" id="PTHR43745:SF2">
    <property type="entry name" value="NITROREDUCTASE MJ1384-RELATED"/>
    <property type="match status" value="1"/>
</dbReference>
<comment type="caution">
    <text evidence="2">The sequence shown here is derived from an EMBL/GenBank/DDBJ whole genome shotgun (WGS) entry which is preliminary data.</text>
</comment>